<keyword evidence="1" id="KW-0175">Coiled coil</keyword>
<gene>
    <name evidence="4" type="primary">LOC106012486</name>
</gene>
<dbReference type="Proteomes" id="UP000694888">
    <property type="component" value="Unplaced"/>
</dbReference>
<evidence type="ECO:0000313" key="4">
    <source>
        <dbReference type="RefSeq" id="XP_035827051.1"/>
    </source>
</evidence>
<keyword evidence="3" id="KW-1185">Reference proteome</keyword>
<evidence type="ECO:0000256" key="1">
    <source>
        <dbReference type="SAM" id="Coils"/>
    </source>
</evidence>
<protein>
    <submittedName>
        <fullName evidence="4">Coiled-coil domain-containing protein 180</fullName>
    </submittedName>
</protein>
<evidence type="ECO:0000313" key="3">
    <source>
        <dbReference type="Proteomes" id="UP000694888"/>
    </source>
</evidence>
<reference evidence="4" key="1">
    <citation type="submission" date="2025-08" db="UniProtKB">
        <authorList>
            <consortium name="RefSeq"/>
        </authorList>
    </citation>
    <scope>IDENTIFICATION</scope>
</reference>
<feature type="coiled-coil region" evidence="1">
    <location>
        <begin position="125"/>
        <end position="156"/>
    </location>
</feature>
<dbReference type="GeneID" id="106012486"/>
<feature type="region of interest" description="Disordered" evidence="2">
    <location>
        <begin position="58"/>
        <end position="78"/>
    </location>
</feature>
<proteinExistence type="predicted"/>
<dbReference type="RefSeq" id="XP_035827051.1">
    <property type="nucleotide sequence ID" value="XM_035971158.1"/>
</dbReference>
<evidence type="ECO:0000256" key="2">
    <source>
        <dbReference type="SAM" id="MobiDB-lite"/>
    </source>
</evidence>
<organism evidence="3 4">
    <name type="scientific">Aplysia californica</name>
    <name type="common">California sea hare</name>
    <dbReference type="NCBI Taxonomy" id="6500"/>
    <lineage>
        <taxon>Eukaryota</taxon>
        <taxon>Metazoa</taxon>
        <taxon>Spiralia</taxon>
        <taxon>Lophotrochozoa</taxon>
        <taxon>Mollusca</taxon>
        <taxon>Gastropoda</taxon>
        <taxon>Heterobranchia</taxon>
        <taxon>Euthyneura</taxon>
        <taxon>Tectipleura</taxon>
        <taxon>Aplysiida</taxon>
        <taxon>Aplysioidea</taxon>
        <taxon>Aplysiidae</taxon>
        <taxon>Aplysia</taxon>
    </lineage>
</organism>
<accession>A0ABM1VXA8</accession>
<sequence>MFVCSPQACTLEQSKAFLDRLVRVSELQLLQYDALMVIDDVEKGRVEPTRYPTSELIRRKNAGEPLEDEEDKDALPRGKANWIGVPSNQFVVEGRPSKLQVTPTIPTRKTTLAHSATVKARDKAYLDYKEQFENMLQQIEKEKERLLISEQRWEESWEKSVEKVKDLYQKEG</sequence>
<name>A0ABM1VXA8_APLCA</name>